<reference evidence="2" key="1">
    <citation type="submission" date="2020-11" db="EMBL/GenBank/DDBJ databases">
        <authorList>
            <consortium name="DOE Joint Genome Institute"/>
            <person name="Ahrendt S."/>
            <person name="Riley R."/>
            <person name="Andreopoulos W."/>
            <person name="Labutti K."/>
            <person name="Pangilinan J."/>
            <person name="Ruiz-Duenas F.J."/>
            <person name="Barrasa J.M."/>
            <person name="Sanchez-Garcia M."/>
            <person name="Camarero S."/>
            <person name="Miyauchi S."/>
            <person name="Serrano A."/>
            <person name="Linde D."/>
            <person name="Babiker R."/>
            <person name="Drula E."/>
            <person name="Ayuso-Fernandez I."/>
            <person name="Pacheco R."/>
            <person name="Padilla G."/>
            <person name="Ferreira P."/>
            <person name="Barriuso J."/>
            <person name="Kellner H."/>
            <person name="Castanera R."/>
            <person name="Alfaro M."/>
            <person name="Ramirez L."/>
            <person name="Pisabarro A.G."/>
            <person name="Kuo A."/>
            <person name="Tritt A."/>
            <person name="Lipzen A."/>
            <person name="He G."/>
            <person name="Yan M."/>
            <person name="Ng V."/>
            <person name="Cullen D."/>
            <person name="Martin F."/>
            <person name="Rosso M.-N."/>
            <person name="Henrissat B."/>
            <person name="Hibbett D."/>
            <person name="Martinez A.T."/>
            <person name="Grigoriev I.V."/>
        </authorList>
    </citation>
    <scope>NUCLEOTIDE SEQUENCE</scope>
    <source>
        <strain evidence="2">CBS 506.95</strain>
    </source>
</reference>
<evidence type="ECO:0000256" key="1">
    <source>
        <dbReference type="SAM" id="Phobius"/>
    </source>
</evidence>
<keyword evidence="1" id="KW-1133">Transmembrane helix</keyword>
<dbReference type="AlphaFoldDB" id="A0A9P6EK84"/>
<evidence type="ECO:0000313" key="3">
    <source>
        <dbReference type="Proteomes" id="UP000807306"/>
    </source>
</evidence>
<protein>
    <submittedName>
        <fullName evidence="2">Uncharacterized protein</fullName>
    </submittedName>
</protein>
<evidence type="ECO:0000313" key="2">
    <source>
        <dbReference type="EMBL" id="KAF9531293.1"/>
    </source>
</evidence>
<proteinExistence type="predicted"/>
<sequence length="108" mass="12516">MDLRFSLEESCNTPNHLEIDSQCVNPMLFFSVFFLAYIGWPGVGFLILRDLVSLYYSRTTSWSMNLICWKGVRELVELNGATRNYREPSRGCRAYRAYRATAHHGISK</sequence>
<feature type="transmembrane region" description="Helical" evidence="1">
    <location>
        <begin position="27"/>
        <end position="48"/>
    </location>
</feature>
<name>A0A9P6EK84_9AGAR</name>
<accession>A0A9P6EK84</accession>
<comment type="caution">
    <text evidence="2">The sequence shown here is derived from an EMBL/GenBank/DDBJ whole genome shotgun (WGS) entry which is preliminary data.</text>
</comment>
<organism evidence="2 3">
    <name type="scientific">Crepidotus variabilis</name>
    <dbReference type="NCBI Taxonomy" id="179855"/>
    <lineage>
        <taxon>Eukaryota</taxon>
        <taxon>Fungi</taxon>
        <taxon>Dikarya</taxon>
        <taxon>Basidiomycota</taxon>
        <taxon>Agaricomycotina</taxon>
        <taxon>Agaricomycetes</taxon>
        <taxon>Agaricomycetidae</taxon>
        <taxon>Agaricales</taxon>
        <taxon>Agaricineae</taxon>
        <taxon>Crepidotaceae</taxon>
        <taxon>Crepidotus</taxon>
    </lineage>
</organism>
<dbReference type="EMBL" id="MU157836">
    <property type="protein sequence ID" value="KAF9531293.1"/>
    <property type="molecule type" value="Genomic_DNA"/>
</dbReference>
<keyword evidence="1" id="KW-0812">Transmembrane</keyword>
<gene>
    <name evidence="2" type="ORF">CPB83DRAFT_133191</name>
</gene>
<keyword evidence="1" id="KW-0472">Membrane</keyword>
<dbReference type="Proteomes" id="UP000807306">
    <property type="component" value="Unassembled WGS sequence"/>
</dbReference>
<keyword evidence="3" id="KW-1185">Reference proteome</keyword>